<comment type="similarity">
    <text evidence="18">Belongs to the AccD/PCCB family.</text>
</comment>
<evidence type="ECO:0000256" key="8">
    <source>
        <dbReference type="ARBA" id="ARBA00022679"/>
    </source>
</evidence>
<evidence type="ECO:0000256" key="11">
    <source>
        <dbReference type="ARBA" id="ARBA00022832"/>
    </source>
</evidence>
<comment type="pathway">
    <text evidence="2 17">Lipid metabolism; malonyl-CoA biosynthesis; malonyl-CoA from acetyl-CoA: step 1/1.</text>
</comment>
<dbReference type="Proteomes" id="UP001595858">
    <property type="component" value="Unassembled WGS sequence"/>
</dbReference>
<dbReference type="Pfam" id="PF03255">
    <property type="entry name" value="ACCA"/>
    <property type="match status" value="1"/>
</dbReference>
<feature type="domain" description="CoA carboxyltransferase N-terminal" evidence="19">
    <location>
        <begin position="13"/>
        <end position="282"/>
    </location>
</feature>
<accession>A0ABV9SG94</accession>
<keyword evidence="9 17" id="KW-0547">Nucleotide-binding</keyword>
<dbReference type="InterPro" id="IPR000438">
    <property type="entry name" value="Acetyl_CoA_COase_Trfase_b_su"/>
</dbReference>
<reference evidence="22" key="1">
    <citation type="journal article" date="2019" name="Int. J. Syst. Evol. Microbiol.">
        <title>The Global Catalogue of Microorganisms (GCM) 10K type strain sequencing project: providing services to taxonomists for standard genome sequencing and annotation.</title>
        <authorList>
            <consortium name="The Broad Institute Genomics Platform"/>
            <consortium name="The Broad Institute Genome Sequencing Center for Infectious Disease"/>
            <person name="Wu L."/>
            <person name="Ma J."/>
        </authorList>
    </citation>
    <scope>NUCLEOTIDE SEQUENCE [LARGE SCALE GENOMIC DNA]</scope>
    <source>
        <strain evidence="22">CGMCC 4.7304</strain>
    </source>
</reference>
<dbReference type="RefSeq" id="WP_344144231.1">
    <property type="nucleotide sequence ID" value="NZ_BAAAQI010000009.1"/>
</dbReference>
<feature type="binding site" evidence="18">
    <location>
        <position position="17"/>
    </location>
    <ligand>
        <name>Zn(2+)</name>
        <dbReference type="ChEBI" id="CHEBI:29105"/>
    </ligand>
</feature>
<keyword evidence="22" id="KW-1185">Reference proteome</keyword>
<keyword evidence="18" id="KW-0479">Metal-binding</keyword>
<comment type="similarity">
    <text evidence="3">In the C-terminal section; belongs to the AccA family.</text>
</comment>
<evidence type="ECO:0000256" key="13">
    <source>
        <dbReference type="ARBA" id="ARBA00023098"/>
    </source>
</evidence>
<dbReference type="EC" id="2.1.3.15" evidence="17"/>
<dbReference type="InterPro" id="IPR011762">
    <property type="entry name" value="COA_CT_N"/>
</dbReference>
<dbReference type="NCBIfam" id="NF041504">
    <property type="entry name" value="AccA_sub"/>
    <property type="match status" value="1"/>
</dbReference>
<comment type="function">
    <text evidence="17">Component of the acetyl coenzyme A carboxylase (ACC) complex. First, biotin carboxylase catalyzes the carboxylation of biotin on its carrier protein (BCCP) and then the CO(2) group is transferred by the carboxyltransferase to acetyl-CoA to form malonyl-CoA.</text>
</comment>
<keyword evidence="7 17" id="KW-0444">Lipid biosynthesis</keyword>
<evidence type="ECO:0000256" key="18">
    <source>
        <dbReference type="HAMAP-Rule" id="MF_01395"/>
    </source>
</evidence>
<keyword evidence="11 17" id="KW-0276">Fatty acid metabolism</keyword>
<keyword evidence="8 17" id="KW-0808">Transferase</keyword>
<feature type="zinc finger region" description="C4-type" evidence="18">
    <location>
        <begin position="17"/>
        <end position="39"/>
    </location>
</feature>
<dbReference type="InterPro" id="IPR001095">
    <property type="entry name" value="Acetyl_CoA_COase_a_su"/>
</dbReference>
<evidence type="ECO:0000256" key="4">
    <source>
        <dbReference type="ARBA" id="ARBA00010284"/>
    </source>
</evidence>
<feature type="binding site" evidence="18">
    <location>
        <position position="20"/>
    </location>
    <ligand>
        <name>Zn(2+)</name>
        <dbReference type="ChEBI" id="CHEBI:29105"/>
    </ligand>
</feature>
<evidence type="ECO:0000256" key="2">
    <source>
        <dbReference type="ARBA" id="ARBA00004956"/>
    </source>
</evidence>
<dbReference type="PROSITE" id="PS50980">
    <property type="entry name" value="COA_CT_NTER"/>
    <property type="match status" value="1"/>
</dbReference>
<dbReference type="SUPFAM" id="SSF52096">
    <property type="entry name" value="ClpP/crotonase"/>
    <property type="match status" value="2"/>
</dbReference>
<evidence type="ECO:0000256" key="1">
    <source>
        <dbReference type="ARBA" id="ARBA00004496"/>
    </source>
</evidence>
<evidence type="ECO:0000256" key="9">
    <source>
        <dbReference type="ARBA" id="ARBA00022741"/>
    </source>
</evidence>
<proteinExistence type="inferred from homology"/>
<evidence type="ECO:0000256" key="15">
    <source>
        <dbReference type="ARBA" id="ARBA00025280"/>
    </source>
</evidence>
<keyword evidence="13 17" id="KW-0443">Lipid metabolism</keyword>
<evidence type="ECO:0000256" key="14">
    <source>
        <dbReference type="ARBA" id="ARBA00023160"/>
    </source>
</evidence>
<comment type="similarity">
    <text evidence="17">Belongs to the AccA family.</text>
</comment>
<gene>
    <name evidence="17 21" type="primary">accA</name>
    <name evidence="18" type="synonym">accD</name>
    <name evidence="21" type="ORF">ACFPCZ_01800</name>
</gene>
<keyword evidence="21" id="KW-0436">Ligase</keyword>
<evidence type="ECO:0000256" key="12">
    <source>
        <dbReference type="ARBA" id="ARBA00022840"/>
    </source>
</evidence>
<evidence type="ECO:0000256" key="7">
    <source>
        <dbReference type="ARBA" id="ARBA00022516"/>
    </source>
</evidence>
<dbReference type="HAMAP" id="MF_00823">
    <property type="entry name" value="AcetylCoA_CT_alpha"/>
    <property type="match status" value="1"/>
</dbReference>
<feature type="binding site" evidence="18">
    <location>
        <position position="36"/>
    </location>
    <ligand>
        <name>Zn(2+)</name>
        <dbReference type="ChEBI" id="CHEBI:29105"/>
    </ligand>
</feature>
<evidence type="ECO:0000313" key="22">
    <source>
        <dbReference type="Proteomes" id="UP001595858"/>
    </source>
</evidence>
<evidence type="ECO:0000256" key="5">
    <source>
        <dbReference type="ARBA" id="ARBA00011664"/>
    </source>
</evidence>
<keyword evidence="10 18" id="KW-0863">Zinc-finger</keyword>
<evidence type="ECO:0000256" key="3">
    <source>
        <dbReference type="ARBA" id="ARBA00006276"/>
    </source>
</evidence>
<evidence type="ECO:0000259" key="19">
    <source>
        <dbReference type="PROSITE" id="PS50980"/>
    </source>
</evidence>
<dbReference type="InterPro" id="IPR011763">
    <property type="entry name" value="COA_CT_C"/>
</dbReference>
<dbReference type="EMBL" id="JBHSIY010000002">
    <property type="protein sequence ID" value="MFC4865354.1"/>
    <property type="molecule type" value="Genomic_DNA"/>
</dbReference>
<dbReference type="Gene3D" id="3.90.226.10">
    <property type="entry name" value="2-enoyl-CoA Hydratase, Chain A, domain 1"/>
    <property type="match status" value="2"/>
</dbReference>
<evidence type="ECO:0000256" key="6">
    <source>
        <dbReference type="ARBA" id="ARBA00022490"/>
    </source>
</evidence>
<dbReference type="InterPro" id="IPR029045">
    <property type="entry name" value="ClpP/crotonase-like_dom_sf"/>
</dbReference>
<comment type="subcellular location">
    <subcellularLocation>
        <location evidence="1 17">Cytoplasm</location>
    </subcellularLocation>
</comment>
<comment type="similarity">
    <text evidence="4">In the N-terminal section; belongs to the AccD/PCCB family.</text>
</comment>
<comment type="catalytic activity">
    <reaction evidence="16 17">
        <text>N(6)-carboxybiotinyl-L-lysyl-[protein] + acetyl-CoA = N(6)-biotinyl-L-lysyl-[protein] + malonyl-CoA</text>
        <dbReference type="Rhea" id="RHEA:54728"/>
        <dbReference type="Rhea" id="RHEA-COMP:10505"/>
        <dbReference type="Rhea" id="RHEA-COMP:10506"/>
        <dbReference type="ChEBI" id="CHEBI:57288"/>
        <dbReference type="ChEBI" id="CHEBI:57384"/>
        <dbReference type="ChEBI" id="CHEBI:83144"/>
        <dbReference type="ChEBI" id="CHEBI:83145"/>
        <dbReference type="EC" id="2.1.3.15"/>
    </reaction>
</comment>
<dbReference type="PANTHER" id="PTHR42853">
    <property type="entry name" value="ACETYL-COENZYME A CARBOXYLASE CARBOXYL TRANSFERASE SUBUNIT ALPHA"/>
    <property type="match status" value="1"/>
</dbReference>
<evidence type="ECO:0000256" key="10">
    <source>
        <dbReference type="ARBA" id="ARBA00022771"/>
    </source>
</evidence>
<protein>
    <recommendedName>
        <fullName evidence="17 18">Multifunctional fusion protein</fullName>
    </recommendedName>
    <domain>
        <recommendedName>
            <fullName evidence="17">Acetyl-coenzyme A carboxylase carboxyl transferase subunit alpha</fullName>
            <shortName evidence="17">ACCase subunit alpha</shortName>
            <shortName evidence="17">Acetyl-CoA carboxylase carboxyltransferase subunit alpha</shortName>
            <ecNumber evidence="17">2.1.3.15</ecNumber>
        </recommendedName>
    </domain>
    <domain>
        <recommendedName>
            <fullName evidence="18">Acetyl-coenzyme A carboxylase carboxyl transferase subunit beta</fullName>
            <shortName evidence="18">ACCase subunit beta</shortName>
            <shortName evidence="18">Acetyl-CoA carboxylase carboxyltransferase subunit beta</shortName>
        </recommendedName>
    </domain>
</protein>
<organism evidence="21 22">
    <name type="scientific">Streptomonospora arabica</name>
    <dbReference type="NCBI Taxonomy" id="412417"/>
    <lineage>
        <taxon>Bacteria</taxon>
        <taxon>Bacillati</taxon>
        <taxon>Actinomycetota</taxon>
        <taxon>Actinomycetes</taxon>
        <taxon>Streptosporangiales</taxon>
        <taxon>Nocardiopsidaceae</taxon>
        <taxon>Streptomonospora</taxon>
    </lineage>
</organism>
<comment type="cofactor">
    <cofactor evidence="18">
        <name>Zn(2+)</name>
        <dbReference type="ChEBI" id="CHEBI:29105"/>
    </cofactor>
    <text evidence="18">Binds 1 zinc ion per subunit.</text>
</comment>
<feature type="binding site" evidence="18">
    <location>
        <position position="39"/>
    </location>
    <ligand>
        <name>Zn(2+)</name>
        <dbReference type="ChEBI" id="CHEBI:29105"/>
    </ligand>
</feature>
<keyword evidence="12 17" id="KW-0067">ATP-binding</keyword>
<keyword evidence="18" id="KW-0862">Zinc</keyword>
<dbReference type="GO" id="GO:0003989">
    <property type="term" value="F:acetyl-CoA carboxylase activity"/>
    <property type="evidence" value="ECO:0007669"/>
    <property type="project" value="UniProtKB-EC"/>
</dbReference>
<keyword evidence="6 17" id="KW-0963">Cytoplasm</keyword>
<sequence length="562" mass="59474">MTASTRTRQETSSWVVCRKCRELVYGPRFLRELSVCPECGWHGPLGAVERTEQLLDEGSWKTLACADVEIDPLEFVDSKPYPHRLAQARERTGLDEAVLCAVGTVEGHTVVTAVMDFRFMGGSLGAGVGEAITAAAETALAQQAPLLIVSASGGARMQEGAIALMQMAKTCDALTSLDEAGVLTVSLVTDPTYGGVAASYATACDVVLAEPGARMGFAGPRVIEQTIRQELPEGFQVAESLSANGLVDGIVPRSLLRPTLARLLSMRSASPAVLPQAADPLVRDPRLLPERDPWSAVLGARELERPTTLDYISVAVDGFVELHGDRTAADCSAIVGGVGRLGGLPVMVIGTEKGHTPRELGDRNFAMATPPGYRKAVRLMRLAGKLDLPVVTLIDTPGAYPGVEAEEQGQALRIAESLSEMARLPVPTVAVVTGEGGSGGALALGLADRVILSENGTYSVISPEGCAAILWNDRSAASQAAERLGLEARELLRLGVVDAVLPEPRGGAHQDRLGAGAGLRDALVCTLRDLLAQGPDERRSQRRTRFRRFGAIEPTAREEAAR</sequence>
<dbReference type="NCBIfam" id="TIGR00513">
    <property type="entry name" value="accA"/>
    <property type="match status" value="1"/>
</dbReference>
<dbReference type="HAMAP" id="MF_01395">
    <property type="entry name" value="AcetylCoA_CT_beta"/>
    <property type="match status" value="1"/>
</dbReference>
<comment type="subunit">
    <text evidence="5">Acetyl-CoA carboxylase is a heterotetramer composed of biotin carboxyl carrier protein (AccB), biotin carboxylase (AccC) and two subunits of ACCase subunit beta/alpha.</text>
</comment>
<comment type="subunit">
    <text evidence="17">Acetyl-CoA carboxylase is a heterohexamer composed of biotin carboxyl carrier protein (AccB), biotin carboxylase (AccC) and two subunits each of ACCase subunit alpha (AccA) and ACCase subunit beta (AccD).</text>
</comment>
<evidence type="ECO:0000256" key="17">
    <source>
        <dbReference type="HAMAP-Rule" id="MF_00823"/>
    </source>
</evidence>
<comment type="function">
    <text evidence="15 18">Component of the acetyl coenzyme A carboxylase (ACC) complex. Biotin carboxylase (BC) catalyzes the carboxylation of biotin on its carrier protein (BCCP) and then the CO(2) group is transferred by the transcarboxylase to acetyl-CoA to form malonyl-CoA.</text>
</comment>
<name>A0ABV9SG94_9ACTN</name>
<dbReference type="PANTHER" id="PTHR42853:SF3">
    <property type="entry name" value="ACETYL-COENZYME A CARBOXYLASE CARBOXYL TRANSFERASE SUBUNIT ALPHA, CHLOROPLASTIC"/>
    <property type="match status" value="1"/>
</dbReference>
<evidence type="ECO:0000256" key="16">
    <source>
        <dbReference type="ARBA" id="ARBA00049152"/>
    </source>
</evidence>
<feature type="domain" description="CoA carboxyltransferase C-terminal" evidence="20">
    <location>
        <begin position="277"/>
        <end position="529"/>
    </location>
</feature>
<evidence type="ECO:0000259" key="20">
    <source>
        <dbReference type="PROSITE" id="PS50989"/>
    </source>
</evidence>
<dbReference type="GO" id="GO:0016740">
    <property type="term" value="F:transferase activity"/>
    <property type="evidence" value="ECO:0007669"/>
    <property type="project" value="UniProtKB-KW"/>
</dbReference>
<evidence type="ECO:0000313" key="21">
    <source>
        <dbReference type="EMBL" id="MFC4865354.1"/>
    </source>
</evidence>
<keyword evidence="14 17" id="KW-0275">Fatty acid biosynthesis</keyword>
<comment type="caution">
    <text evidence="21">The sequence shown here is derived from an EMBL/GenBank/DDBJ whole genome shotgun (WGS) entry which is preliminary data.</text>
</comment>
<dbReference type="PRINTS" id="PR01070">
    <property type="entry name" value="ACCCTRFRASEB"/>
</dbReference>
<dbReference type="PROSITE" id="PS50989">
    <property type="entry name" value="COA_CT_CTER"/>
    <property type="match status" value="1"/>
</dbReference>